<feature type="repeat" description="Solcar" evidence="6">
    <location>
        <begin position="1"/>
        <end position="45"/>
    </location>
</feature>
<evidence type="ECO:0000313" key="8">
    <source>
        <dbReference type="EMBL" id="OUC42810.1"/>
    </source>
</evidence>
<comment type="similarity">
    <text evidence="2 7">Belongs to the mitochondrial carrier (TC 2.A.29) family.</text>
</comment>
<keyword evidence="4" id="KW-0677">Repeat</keyword>
<dbReference type="InterPro" id="IPR018108">
    <property type="entry name" value="MCP_transmembrane"/>
</dbReference>
<dbReference type="PANTHER" id="PTHR24089">
    <property type="entry name" value="SOLUTE CARRIER FAMILY 25"/>
    <property type="match status" value="1"/>
</dbReference>
<comment type="caution">
    <text evidence="8">The sequence shown here is derived from an EMBL/GenBank/DDBJ whole genome shotgun (WGS) entry which is preliminary data.</text>
</comment>
<dbReference type="PROSITE" id="PS50920">
    <property type="entry name" value="SOLCAR"/>
    <property type="match status" value="1"/>
</dbReference>
<dbReference type="Proteomes" id="UP000243006">
    <property type="component" value="Unassembled WGS sequence"/>
</dbReference>
<dbReference type="SUPFAM" id="SSF103506">
    <property type="entry name" value="Mitochondrial carrier"/>
    <property type="match status" value="1"/>
</dbReference>
<evidence type="ECO:0000256" key="6">
    <source>
        <dbReference type="PROSITE-ProRule" id="PRU00282"/>
    </source>
</evidence>
<evidence type="ECO:0000256" key="3">
    <source>
        <dbReference type="ARBA" id="ARBA00022692"/>
    </source>
</evidence>
<evidence type="ECO:0000256" key="1">
    <source>
        <dbReference type="ARBA" id="ARBA00004141"/>
    </source>
</evidence>
<evidence type="ECO:0000256" key="7">
    <source>
        <dbReference type="RuleBase" id="RU000488"/>
    </source>
</evidence>
<dbReference type="AlphaFoldDB" id="A0A1Y3EDR0"/>
<dbReference type="Pfam" id="PF00153">
    <property type="entry name" value="Mito_carr"/>
    <property type="match status" value="1"/>
</dbReference>
<proteinExistence type="inferred from homology"/>
<evidence type="ECO:0000256" key="5">
    <source>
        <dbReference type="ARBA" id="ARBA00023136"/>
    </source>
</evidence>
<evidence type="ECO:0000256" key="4">
    <source>
        <dbReference type="ARBA" id="ARBA00022737"/>
    </source>
</evidence>
<keyword evidence="3 6" id="KW-0812">Transmembrane</keyword>
<dbReference type="GO" id="GO:0016020">
    <property type="term" value="C:membrane"/>
    <property type="evidence" value="ECO:0007669"/>
    <property type="project" value="UniProtKB-SubCell"/>
</dbReference>
<keyword evidence="7" id="KW-0813">Transport</keyword>
<gene>
    <name evidence="8" type="ORF">D917_10221</name>
</gene>
<comment type="subcellular location">
    <subcellularLocation>
        <location evidence="1">Membrane</location>
        <topology evidence="1">Multi-pass membrane protein</topology>
    </subcellularLocation>
</comment>
<dbReference type="EMBL" id="LVZM01016549">
    <property type="protein sequence ID" value="OUC42810.1"/>
    <property type="molecule type" value="Genomic_DNA"/>
</dbReference>
<reference evidence="8 9" key="1">
    <citation type="submission" date="2015-04" db="EMBL/GenBank/DDBJ databases">
        <title>Draft genome of the roundworm Trichinella nativa.</title>
        <authorList>
            <person name="Mitreva M."/>
        </authorList>
    </citation>
    <scope>NUCLEOTIDE SEQUENCE [LARGE SCALE GENOMIC DNA]</scope>
    <source>
        <strain evidence="8 9">ISS45</strain>
    </source>
</reference>
<dbReference type="Gene3D" id="1.50.40.10">
    <property type="entry name" value="Mitochondrial carrier domain"/>
    <property type="match status" value="1"/>
</dbReference>
<keyword evidence="5 6" id="KW-0472">Membrane</keyword>
<dbReference type="InterPro" id="IPR023395">
    <property type="entry name" value="MCP_dom_sf"/>
</dbReference>
<sequence>MSEHFRYILQTEGFFGLYRGLTPNFLKVLPSVCISYVVYETVRKRLGATMT</sequence>
<evidence type="ECO:0000313" key="9">
    <source>
        <dbReference type="Proteomes" id="UP000243006"/>
    </source>
</evidence>
<organism evidence="8 9">
    <name type="scientific">Trichinella nativa</name>
    <dbReference type="NCBI Taxonomy" id="6335"/>
    <lineage>
        <taxon>Eukaryota</taxon>
        <taxon>Metazoa</taxon>
        <taxon>Ecdysozoa</taxon>
        <taxon>Nematoda</taxon>
        <taxon>Enoplea</taxon>
        <taxon>Dorylaimia</taxon>
        <taxon>Trichinellida</taxon>
        <taxon>Trichinellidae</taxon>
        <taxon>Trichinella</taxon>
    </lineage>
</organism>
<evidence type="ECO:0000256" key="2">
    <source>
        <dbReference type="ARBA" id="ARBA00006375"/>
    </source>
</evidence>
<accession>A0A1Y3EDR0</accession>
<name>A0A1Y3EDR0_9BILA</name>
<protein>
    <submittedName>
        <fullName evidence="8">Uncharacterized protein</fullName>
    </submittedName>
</protein>